<dbReference type="EMBL" id="GGEC01073492">
    <property type="protein sequence ID" value="MBX53976.1"/>
    <property type="molecule type" value="Transcribed_RNA"/>
</dbReference>
<reference evidence="2" key="1">
    <citation type="submission" date="2018-02" db="EMBL/GenBank/DDBJ databases">
        <title>Rhizophora mucronata_Transcriptome.</title>
        <authorList>
            <person name="Meera S.P."/>
            <person name="Sreeshan A."/>
            <person name="Augustine A."/>
        </authorList>
    </citation>
    <scope>NUCLEOTIDE SEQUENCE</scope>
    <source>
        <tissue evidence="2">Leaf</tissue>
    </source>
</reference>
<accession>A0A2P2PGU6</accession>
<protein>
    <submittedName>
        <fullName evidence="2">Uncharacterized protein</fullName>
    </submittedName>
</protein>
<keyword evidence="1" id="KW-1133">Transmembrane helix</keyword>
<keyword evidence="1" id="KW-0472">Membrane</keyword>
<proteinExistence type="predicted"/>
<name>A0A2P2PGU6_RHIMU</name>
<keyword evidence="1" id="KW-0812">Transmembrane</keyword>
<feature type="transmembrane region" description="Helical" evidence="1">
    <location>
        <begin position="12"/>
        <end position="35"/>
    </location>
</feature>
<evidence type="ECO:0000313" key="2">
    <source>
        <dbReference type="EMBL" id="MBX53976.1"/>
    </source>
</evidence>
<organism evidence="2">
    <name type="scientific">Rhizophora mucronata</name>
    <name type="common">Asiatic mangrove</name>
    <dbReference type="NCBI Taxonomy" id="61149"/>
    <lineage>
        <taxon>Eukaryota</taxon>
        <taxon>Viridiplantae</taxon>
        <taxon>Streptophyta</taxon>
        <taxon>Embryophyta</taxon>
        <taxon>Tracheophyta</taxon>
        <taxon>Spermatophyta</taxon>
        <taxon>Magnoliopsida</taxon>
        <taxon>eudicotyledons</taxon>
        <taxon>Gunneridae</taxon>
        <taxon>Pentapetalae</taxon>
        <taxon>rosids</taxon>
        <taxon>fabids</taxon>
        <taxon>Malpighiales</taxon>
        <taxon>Rhizophoraceae</taxon>
        <taxon>Rhizophora</taxon>
    </lineage>
</organism>
<dbReference type="AlphaFoldDB" id="A0A2P2PGU6"/>
<sequence>MFLHITCCCMRVCASMCCHFLPIFIPFSCVVMWQYTPFISLLL</sequence>
<evidence type="ECO:0000256" key="1">
    <source>
        <dbReference type="SAM" id="Phobius"/>
    </source>
</evidence>